<keyword evidence="2" id="KW-1185">Reference proteome</keyword>
<evidence type="ECO:0000313" key="1">
    <source>
        <dbReference type="EMBL" id="KAJ9082969.1"/>
    </source>
</evidence>
<comment type="caution">
    <text evidence="1">The sequence shown here is derived from an EMBL/GenBank/DDBJ whole genome shotgun (WGS) entry which is preliminary data.</text>
</comment>
<accession>A0ACC2U7U2</accession>
<sequence>MDISTYISEQLKNNKKITFRSLALEREINITEAKEALATYTTSLEESDRDNTQILYCVTDCCNDKSDPMIVSEGSIRLLTHPEYELSKSSFTADHKLFIYSLAPTDASIFPTEENTPLSFDQMSKLGYIIFPSLERIERFPKQCTLTTDENTCLKAKAEVKEKTVVKPKMEPETVAIKPKAEAKENNPTKPKESFFKTSTASKNDSNKADHPVSLKCKDEASVKPKKPTIMSFFANRQPPSNVTPEVKEDSTIDVVASDSPTPDQRPPAPKSIKAGKPAKATPTNKPKPSQRAKMARQIFVSSSEESENDSDAFINDNAKLEAEIFADDFESDSAQVVADPQPNKSKKESHLSSSSSPKLEAVPVDDLGCDSASNPLPKKSATLSMHSWAQASTQSPAIKGEIPKVVSKAPTPGKGKKLVLKRKDCEANLKIKNELAEPSIKKHKSEVEEVKPAAGPPKVKPTAKTVPAKQSNISSFFRPNP</sequence>
<dbReference type="Proteomes" id="UP001165960">
    <property type="component" value="Unassembled WGS sequence"/>
</dbReference>
<name>A0ACC2U7U2_9FUNG</name>
<dbReference type="EMBL" id="QTSX02001360">
    <property type="protein sequence ID" value="KAJ9082969.1"/>
    <property type="molecule type" value="Genomic_DNA"/>
</dbReference>
<gene>
    <name evidence="1" type="ORF">DSO57_1039392</name>
</gene>
<proteinExistence type="predicted"/>
<reference evidence="1" key="1">
    <citation type="submission" date="2022-04" db="EMBL/GenBank/DDBJ databases">
        <title>Genome of the entomopathogenic fungus Entomophthora muscae.</title>
        <authorList>
            <person name="Elya C."/>
            <person name="Lovett B.R."/>
            <person name="Lee E."/>
            <person name="Macias A.M."/>
            <person name="Hajek A.E."/>
            <person name="De Bivort B.L."/>
            <person name="Kasson M.T."/>
            <person name="De Fine Licht H.H."/>
            <person name="Stajich J.E."/>
        </authorList>
    </citation>
    <scope>NUCLEOTIDE SEQUENCE</scope>
    <source>
        <strain evidence="1">Berkeley</strain>
    </source>
</reference>
<organism evidence="1 2">
    <name type="scientific">Entomophthora muscae</name>
    <dbReference type="NCBI Taxonomy" id="34485"/>
    <lineage>
        <taxon>Eukaryota</taxon>
        <taxon>Fungi</taxon>
        <taxon>Fungi incertae sedis</taxon>
        <taxon>Zoopagomycota</taxon>
        <taxon>Entomophthoromycotina</taxon>
        <taxon>Entomophthoromycetes</taxon>
        <taxon>Entomophthorales</taxon>
        <taxon>Entomophthoraceae</taxon>
        <taxon>Entomophthora</taxon>
    </lineage>
</organism>
<evidence type="ECO:0000313" key="2">
    <source>
        <dbReference type="Proteomes" id="UP001165960"/>
    </source>
</evidence>
<protein>
    <submittedName>
        <fullName evidence="1">Uncharacterized protein</fullName>
    </submittedName>
</protein>